<proteinExistence type="predicted"/>
<protein>
    <submittedName>
        <fullName evidence="1">Fibronectin type-III domain-containing protein</fullName>
    </submittedName>
</protein>
<dbReference type="SUPFAM" id="SSF49265">
    <property type="entry name" value="Fibronectin type III"/>
    <property type="match status" value="1"/>
</dbReference>
<evidence type="ECO:0000313" key="2">
    <source>
        <dbReference type="Proteomes" id="UP001331761"/>
    </source>
</evidence>
<evidence type="ECO:0000313" key="1">
    <source>
        <dbReference type="EMBL" id="KAK5978260.1"/>
    </source>
</evidence>
<dbReference type="CDD" id="cd00063">
    <property type="entry name" value="FN3"/>
    <property type="match status" value="1"/>
</dbReference>
<dbReference type="Gene3D" id="2.60.40.10">
    <property type="entry name" value="Immunoglobulins"/>
    <property type="match status" value="1"/>
</dbReference>
<sequence length="169" mass="18509">METMCGVDNNPNDARSLNVGVNTERADHFVETIVDGLSGGERYNITVRAVNEAGTGELPSTPLDPVNMPILAPPRTSTVPLVIAESITSHSLTVKYSSTMFNNKHGKIIRSVLLVAQVTDDGQISETWMNSENVTYTWMQVQRFDVWPLYAAAVDEINTRGSPSLSQVQ</sequence>
<organism evidence="1 2">
    <name type="scientific">Trichostrongylus colubriformis</name>
    <name type="common">Black scour worm</name>
    <dbReference type="NCBI Taxonomy" id="6319"/>
    <lineage>
        <taxon>Eukaryota</taxon>
        <taxon>Metazoa</taxon>
        <taxon>Ecdysozoa</taxon>
        <taxon>Nematoda</taxon>
        <taxon>Chromadorea</taxon>
        <taxon>Rhabditida</taxon>
        <taxon>Rhabditina</taxon>
        <taxon>Rhabditomorpha</taxon>
        <taxon>Strongyloidea</taxon>
        <taxon>Trichostrongylidae</taxon>
        <taxon>Trichostrongylus</taxon>
    </lineage>
</organism>
<gene>
    <name evidence="1" type="ORF">GCK32_016465</name>
</gene>
<keyword evidence="2" id="KW-1185">Reference proteome</keyword>
<dbReference type="AlphaFoldDB" id="A0AAN8FKE5"/>
<dbReference type="Proteomes" id="UP001331761">
    <property type="component" value="Unassembled WGS sequence"/>
</dbReference>
<feature type="non-terminal residue" evidence="1">
    <location>
        <position position="169"/>
    </location>
</feature>
<name>A0AAN8FKE5_TRICO</name>
<comment type="caution">
    <text evidence="1">The sequence shown here is derived from an EMBL/GenBank/DDBJ whole genome shotgun (WGS) entry which is preliminary data.</text>
</comment>
<dbReference type="InterPro" id="IPR003961">
    <property type="entry name" value="FN3_dom"/>
</dbReference>
<dbReference type="InterPro" id="IPR036116">
    <property type="entry name" value="FN3_sf"/>
</dbReference>
<dbReference type="EMBL" id="WIXE01009633">
    <property type="protein sequence ID" value="KAK5978260.1"/>
    <property type="molecule type" value="Genomic_DNA"/>
</dbReference>
<dbReference type="InterPro" id="IPR013783">
    <property type="entry name" value="Ig-like_fold"/>
</dbReference>
<reference evidence="1 2" key="1">
    <citation type="submission" date="2019-10" db="EMBL/GenBank/DDBJ databases">
        <title>Assembly and Annotation for the nematode Trichostrongylus colubriformis.</title>
        <authorList>
            <person name="Martin J."/>
        </authorList>
    </citation>
    <scope>NUCLEOTIDE SEQUENCE [LARGE SCALE GENOMIC DNA]</scope>
    <source>
        <strain evidence="1">G859</strain>
        <tissue evidence="1">Whole worm</tissue>
    </source>
</reference>
<accession>A0AAN8FKE5</accession>